<accession>A0AAW8QZP3</accession>
<name>A0AAW8QZP3_9ALTE</name>
<protein>
    <submittedName>
        <fullName evidence="1">Uncharacterized protein</fullName>
    </submittedName>
</protein>
<keyword evidence="2" id="KW-1185">Reference proteome</keyword>
<dbReference type="Proteomes" id="UP001249020">
    <property type="component" value="Unassembled WGS sequence"/>
</dbReference>
<gene>
    <name evidence="1" type="ORF">RM544_02185</name>
</gene>
<dbReference type="RefSeq" id="WP_311360142.1">
    <property type="nucleotide sequence ID" value="NZ_JAVRIE010000001.1"/>
</dbReference>
<sequence>MREVIKMEADYKQGYADEGISSMGTEIDSAILPFFSVRKLRLIYNELIGSSGFEFDSYDAFKHQVMSSVAPQLELNKWQAIAARR</sequence>
<evidence type="ECO:0000313" key="2">
    <source>
        <dbReference type="Proteomes" id="UP001249020"/>
    </source>
</evidence>
<organism evidence="1 2">
    <name type="scientific">Brumicola blandensis</name>
    <dbReference type="NCBI Taxonomy" id="3075611"/>
    <lineage>
        <taxon>Bacteria</taxon>
        <taxon>Pseudomonadati</taxon>
        <taxon>Pseudomonadota</taxon>
        <taxon>Gammaproteobacteria</taxon>
        <taxon>Alteromonadales</taxon>
        <taxon>Alteromonadaceae</taxon>
        <taxon>Brumicola</taxon>
    </lineage>
</organism>
<dbReference type="EMBL" id="JAVRIE010000001">
    <property type="protein sequence ID" value="MDT0581335.1"/>
    <property type="molecule type" value="Genomic_DNA"/>
</dbReference>
<proteinExistence type="predicted"/>
<reference evidence="1 2" key="1">
    <citation type="submission" date="2023-09" db="EMBL/GenBank/DDBJ databases">
        <authorList>
            <person name="Rey-Velasco X."/>
        </authorList>
    </citation>
    <scope>NUCLEOTIDE SEQUENCE [LARGE SCALE GENOMIC DNA]</scope>
    <source>
        <strain evidence="1 2">W409</strain>
    </source>
</reference>
<evidence type="ECO:0000313" key="1">
    <source>
        <dbReference type="EMBL" id="MDT0581335.1"/>
    </source>
</evidence>
<dbReference type="AlphaFoldDB" id="A0AAW8QZP3"/>
<comment type="caution">
    <text evidence="1">The sequence shown here is derived from an EMBL/GenBank/DDBJ whole genome shotgun (WGS) entry which is preliminary data.</text>
</comment>